<protein>
    <submittedName>
        <fullName evidence="3">Phosphate/phosphite/phosphonate ABC transporter substrate-binding protein</fullName>
    </submittedName>
</protein>
<dbReference type="PANTHER" id="PTHR35841:SF1">
    <property type="entry name" value="PHOSPHONATES-BINDING PERIPLASMIC PROTEIN"/>
    <property type="match status" value="1"/>
</dbReference>
<dbReference type="NCBIfam" id="TIGR01098">
    <property type="entry name" value="3A0109s03R"/>
    <property type="match status" value="1"/>
</dbReference>
<proteinExistence type="inferred from homology"/>
<dbReference type="GO" id="GO:0043190">
    <property type="term" value="C:ATP-binding cassette (ABC) transporter complex"/>
    <property type="evidence" value="ECO:0007669"/>
    <property type="project" value="InterPro"/>
</dbReference>
<evidence type="ECO:0000256" key="1">
    <source>
        <dbReference type="ARBA" id="ARBA00007162"/>
    </source>
</evidence>
<reference evidence="3 4" key="1">
    <citation type="journal article" date="2019" name="Nat. Microbiol.">
        <title>Mediterranean grassland soil C-N compound turnover is dependent on rainfall and depth, and is mediated by genomically divergent microorganisms.</title>
        <authorList>
            <person name="Diamond S."/>
            <person name="Andeer P.F."/>
            <person name="Li Z."/>
            <person name="Crits-Christoph A."/>
            <person name="Burstein D."/>
            <person name="Anantharaman K."/>
            <person name="Lane K.R."/>
            <person name="Thomas B.C."/>
            <person name="Pan C."/>
            <person name="Northen T.R."/>
            <person name="Banfield J.F."/>
        </authorList>
    </citation>
    <scope>NUCLEOTIDE SEQUENCE [LARGE SCALE GENOMIC DNA]</scope>
    <source>
        <strain evidence="3">NP_8</strain>
    </source>
</reference>
<accession>A0A537IHJ2</accession>
<dbReference type="PANTHER" id="PTHR35841">
    <property type="entry name" value="PHOSPHONATES-BINDING PERIPLASMIC PROTEIN"/>
    <property type="match status" value="1"/>
</dbReference>
<evidence type="ECO:0000313" key="4">
    <source>
        <dbReference type="Proteomes" id="UP000318834"/>
    </source>
</evidence>
<comment type="caution">
    <text evidence="3">The sequence shown here is derived from an EMBL/GenBank/DDBJ whole genome shotgun (WGS) entry which is preliminary data.</text>
</comment>
<dbReference type="Pfam" id="PF12974">
    <property type="entry name" value="Phosphonate-bd"/>
    <property type="match status" value="1"/>
</dbReference>
<dbReference type="CDD" id="cd01071">
    <property type="entry name" value="PBP2_PhnD_like"/>
    <property type="match status" value="1"/>
</dbReference>
<dbReference type="EMBL" id="VBAP01000134">
    <property type="protein sequence ID" value="TMI70745.1"/>
    <property type="molecule type" value="Genomic_DNA"/>
</dbReference>
<dbReference type="SUPFAM" id="SSF53850">
    <property type="entry name" value="Periplasmic binding protein-like II"/>
    <property type="match status" value="1"/>
</dbReference>
<comment type="similarity">
    <text evidence="1">Belongs to the phosphate/phosphite/phosphonate binding protein family.</text>
</comment>
<sequence>TGQTKLVMVFVPSRETDVILASGQILGRMISVSLGVPVDAVVSTSYTAAIEAMCAGRADIGALNPFSYVLAHEKCGVEVSAISVRFGLPYYRAQISVRADAGINTIQDLRGKKFAFVDPASTSGYLFPAAMLKQMGYDPDKFFAETVFAGSHPNVILAIYRGQVDGGASFEDARTTVQAQFPDVLQKVKPIAYTNPIPNDTWSVSAKLSPELRAKIKDRLLRIAATADGKEALRNLYSIEGLTDAVELSDAQVRQLGIRFDPAIEARIVRKGDRVVIPVGDWYFQSIRDAAKFLGLDLTKLAR</sequence>
<evidence type="ECO:0000313" key="3">
    <source>
        <dbReference type="EMBL" id="TMI70745.1"/>
    </source>
</evidence>
<dbReference type="Gene3D" id="3.40.190.10">
    <property type="entry name" value="Periplasmic binding protein-like II"/>
    <property type="match status" value="2"/>
</dbReference>
<feature type="non-terminal residue" evidence="3">
    <location>
        <position position="1"/>
    </location>
</feature>
<keyword evidence="2" id="KW-0732">Signal</keyword>
<gene>
    <name evidence="3" type="ORF">E6H05_13325</name>
</gene>
<dbReference type="InterPro" id="IPR005770">
    <property type="entry name" value="PhnD"/>
</dbReference>
<dbReference type="AlphaFoldDB" id="A0A537IHJ2"/>
<organism evidence="3 4">
    <name type="scientific">Candidatus Segetimicrobium genomatis</name>
    <dbReference type="NCBI Taxonomy" id="2569760"/>
    <lineage>
        <taxon>Bacteria</taxon>
        <taxon>Bacillati</taxon>
        <taxon>Candidatus Sysuimicrobiota</taxon>
        <taxon>Candidatus Sysuimicrobiia</taxon>
        <taxon>Candidatus Sysuimicrobiales</taxon>
        <taxon>Candidatus Segetimicrobiaceae</taxon>
        <taxon>Candidatus Segetimicrobium</taxon>
    </lineage>
</organism>
<name>A0A537IHJ2_9BACT</name>
<dbReference type="Proteomes" id="UP000318834">
    <property type="component" value="Unassembled WGS sequence"/>
</dbReference>
<evidence type="ECO:0000256" key="2">
    <source>
        <dbReference type="ARBA" id="ARBA00022729"/>
    </source>
</evidence>
<dbReference type="GO" id="GO:0055085">
    <property type="term" value="P:transmembrane transport"/>
    <property type="evidence" value="ECO:0007669"/>
    <property type="project" value="InterPro"/>
</dbReference>